<evidence type="ECO:0000256" key="6">
    <source>
        <dbReference type="ARBA" id="ARBA00022777"/>
    </source>
</evidence>
<dbReference type="InterPro" id="IPR051315">
    <property type="entry name" value="Bact_Chemotaxis_CheA"/>
</dbReference>
<dbReference type="GO" id="GO:0000155">
    <property type="term" value="F:phosphorelay sensor kinase activity"/>
    <property type="evidence" value="ECO:0007669"/>
    <property type="project" value="InterPro"/>
</dbReference>
<dbReference type="GO" id="GO:0006935">
    <property type="term" value="P:chemotaxis"/>
    <property type="evidence" value="ECO:0007669"/>
    <property type="project" value="InterPro"/>
</dbReference>
<organism evidence="12 13">
    <name type="scientific">Desulfonema limicola</name>
    <dbReference type="NCBI Taxonomy" id="45656"/>
    <lineage>
        <taxon>Bacteria</taxon>
        <taxon>Pseudomonadati</taxon>
        <taxon>Thermodesulfobacteriota</taxon>
        <taxon>Desulfobacteria</taxon>
        <taxon>Desulfobacterales</taxon>
        <taxon>Desulfococcaceae</taxon>
        <taxon>Desulfonema</taxon>
    </lineage>
</organism>
<comment type="catalytic activity">
    <reaction evidence="1">
        <text>ATP + protein L-histidine = ADP + protein N-phospho-L-histidine.</text>
        <dbReference type="EC" id="2.7.13.3"/>
    </reaction>
</comment>
<evidence type="ECO:0000259" key="9">
    <source>
        <dbReference type="PROSITE" id="PS50109"/>
    </source>
</evidence>
<feature type="modified residue" description="Phosphohistidine" evidence="8">
    <location>
        <position position="58"/>
    </location>
</feature>
<dbReference type="CDD" id="cd00088">
    <property type="entry name" value="HPT"/>
    <property type="match status" value="1"/>
</dbReference>
<evidence type="ECO:0000256" key="1">
    <source>
        <dbReference type="ARBA" id="ARBA00000085"/>
    </source>
</evidence>
<dbReference type="Gene3D" id="1.20.120.160">
    <property type="entry name" value="HPT domain"/>
    <property type="match status" value="1"/>
</dbReference>
<proteinExistence type="predicted"/>
<evidence type="ECO:0000259" key="10">
    <source>
        <dbReference type="PROSITE" id="PS50851"/>
    </source>
</evidence>
<dbReference type="SMART" id="SM00387">
    <property type="entry name" value="HATPase_c"/>
    <property type="match status" value="1"/>
</dbReference>
<sequence length="598" mass="67481">MKKIEKNLSFIENIDKELLIGFIADTRDRLDSADQHLLFLESQPMNTDSLHALFRIFHTLKGDAGVLSYTEMAKLAHVSEDLLAMVRNGDMVLSETVLNLVFESTDMLRELINYLEHGVISDQKELKLPLIQNLVNKIQKILKSKKPRKLGEILLRSGIISHAQLASALQQQQMEKEILKSDDLRDMVTVVNKKKSPEQVEENFKTNQDSMIRINTDQLDQLFNTVGELGVISAILIQDKTIFSYAREHIVKNISFLEKTIRELFTICSSLRMMPVKPVFNKMARLVRNLSKTFEKEIDFRVRGEDTELDRSIVEQIDGPLIHLIRNAIDHGIESPSERLENSKQAKGIISLDAFHRGSSVYIKVSDDGRGLDSNMIFKAAVKQGIISPDAVMNDQDIYKLIFLHGFSTASRVTDISGRGVGMDVLKQKIDSLGGTIELLSKKNKGTNIIIRLPMTLAVIEGIIVYSGEERYIIPTLFIREILMIEPGSIHMNFGNQMAFDYKGCLIPFYRLSHLLGIKTRKFNFINGRVLIIDTDLGQDIALYIEKLAGQQQFVVKKLDKILGRVKNISGSVIMPDGSVAFILDIDKIISGLADIKL</sequence>
<dbReference type="SMART" id="SM00260">
    <property type="entry name" value="CheW"/>
    <property type="match status" value="1"/>
</dbReference>
<dbReference type="Gene3D" id="2.30.30.40">
    <property type="entry name" value="SH3 Domains"/>
    <property type="match status" value="1"/>
</dbReference>
<evidence type="ECO:0000256" key="7">
    <source>
        <dbReference type="ARBA" id="ARBA00035100"/>
    </source>
</evidence>
<evidence type="ECO:0000259" key="11">
    <source>
        <dbReference type="PROSITE" id="PS50894"/>
    </source>
</evidence>
<dbReference type="InterPro" id="IPR008207">
    <property type="entry name" value="Sig_transdc_His_kin_Hpt_dom"/>
</dbReference>
<dbReference type="SUPFAM" id="SSF55874">
    <property type="entry name" value="ATPase domain of HSP90 chaperone/DNA topoisomerase II/histidine kinase"/>
    <property type="match status" value="1"/>
</dbReference>
<reference evidence="12" key="1">
    <citation type="journal article" date="2021" name="Microb. Physiol.">
        <title>Proteogenomic Insights into the Physiology of Marine, Sulfate-Reducing, Filamentous Desulfonema limicola and Desulfonema magnum.</title>
        <authorList>
            <person name="Schnaars V."/>
            <person name="Wohlbrand L."/>
            <person name="Scheve S."/>
            <person name="Hinrichs C."/>
            <person name="Reinhardt R."/>
            <person name="Rabus R."/>
        </authorList>
    </citation>
    <scope>NUCLEOTIDE SEQUENCE</scope>
    <source>
        <strain evidence="12">5ac10</strain>
    </source>
</reference>
<evidence type="ECO:0000313" key="12">
    <source>
        <dbReference type="EMBL" id="QTA78078.1"/>
    </source>
</evidence>
<dbReference type="SUPFAM" id="SSF47226">
    <property type="entry name" value="Histidine-containing phosphotransfer domain, HPT domain"/>
    <property type="match status" value="1"/>
</dbReference>
<dbReference type="InterPro" id="IPR003594">
    <property type="entry name" value="HATPase_dom"/>
</dbReference>
<evidence type="ECO:0000256" key="4">
    <source>
        <dbReference type="ARBA" id="ARBA00022679"/>
    </source>
</evidence>
<dbReference type="Pfam" id="PF01627">
    <property type="entry name" value="Hpt"/>
    <property type="match status" value="1"/>
</dbReference>
<feature type="domain" description="CheW-like" evidence="10">
    <location>
        <begin position="459"/>
        <end position="595"/>
    </location>
</feature>
<keyword evidence="13" id="KW-1185">Reference proteome</keyword>
<dbReference type="InterPro" id="IPR036097">
    <property type="entry name" value="HisK_dim/P_sf"/>
</dbReference>
<dbReference type="InterPro" id="IPR036890">
    <property type="entry name" value="HATPase_C_sf"/>
</dbReference>
<keyword evidence="6 12" id="KW-0418">Kinase</keyword>
<keyword evidence="5" id="KW-0547">Nucleotide-binding</keyword>
<dbReference type="EMBL" id="CP061799">
    <property type="protein sequence ID" value="QTA78078.1"/>
    <property type="molecule type" value="Genomic_DNA"/>
</dbReference>
<dbReference type="InterPro" id="IPR005467">
    <property type="entry name" value="His_kinase_dom"/>
</dbReference>
<dbReference type="PROSITE" id="PS50851">
    <property type="entry name" value="CHEW"/>
    <property type="match status" value="1"/>
</dbReference>
<evidence type="ECO:0000313" key="13">
    <source>
        <dbReference type="Proteomes" id="UP000663720"/>
    </source>
</evidence>
<comment type="function">
    <text evidence="7">Involved in the transmission of sensory signals from the chemoreceptors to the flagellar motors. CheA is autophosphorylated; it can transfer its phosphate group to either CheB or CheY.</text>
</comment>
<dbReference type="InterPro" id="IPR036061">
    <property type="entry name" value="CheW-like_dom_sf"/>
</dbReference>
<dbReference type="Pfam" id="PF01584">
    <property type="entry name" value="CheW"/>
    <property type="match status" value="1"/>
</dbReference>
<dbReference type="PANTHER" id="PTHR43395">
    <property type="entry name" value="SENSOR HISTIDINE KINASE CHEA"/>
    <property type="match status" value="1"/>
</dbReference>
<evidence type="ECO:0000256" key="2">
    <source>
        <dbReference type="ARBA" id="ARBA00012438"/>
    </source>
</evidence>
<evidence type="ECO:0000256" key="5">
    <source>
        <dbReference type="ARBA" id="ARBA00022741"/>
    </source>
</evidence>
<evidence type="ECO:0000256" key="8">
    <source>
        <dbReference type="PROSITE-ProRule" id="PRU00110"/>
    </source>
</evidence>
<dbReference type="SUPFAM" id="SSF50341">
    <property type="entry name" value="CheW-like"/>
    <property type="match status" value="1"/>
</dbReference>
<keyword evidence="4" id="KW-0808">Transferase</keyword>
<dbReference type="Proteomes" id="UP000663720">
    <property type="component" value="Chromosome"/>
</dbReference>
<protein>
    <recommendedName>
        <fullName evidence="2">histidine kinase</fullName>
        <ecNumber evidence="2">2.7.13.3</ecNumber>
    </recommendedName>
</protein>
<dbReference type="InterPro" id="IPR036641">
    <property type="entry name" value="HPT_dom_sf"/>
</dbReference>
<dbReference type="FunFam" id="3.30.565.10:FF:000016">
    <property type="entry name" value="Chemotaxis protein CheA, putative"/>
    <property type="match status" value="1"/>
</dbReference>
<dbReference type="PROSITE" id="PS50894">
    <property type="entry name" value="HPT"/>
    <property type="match status" value="1"/>
</dbReference>
<dbReference type="PROSITE" id="PS50109">
    <property type="entry name" value="HIS_KIN"/>
    <property type="match status" value="1"/>
</dbReference>
<dbReference type="KEGG" id="dli:dnl_02880"/>
<dbReference type="EC" id="2.7.13.3" evidence="2"/>
<dbReference type="AlphaFoldDB" id="A0A975B3F7"/>
<dbReference type="PANTHER" id="PTHR43395:SF10">
    <property type="entry name" value="CHEMOTAXIS PROTEIN CHEA"/>
    <property type="match status" value="1"/>
</dbReference>
<dbReference type="InterPro" id="IPR004358">
    <property type="entry name" value="Sig_transdc_His_kin-like_C"/>
</dbReference>
<evidence type="ECO:0000256" key="3">
    <source>
        <dbReference type="ARBA" id="ARBA00022553"/>
    </source>
</evidence>
<dbReference type="PRINTS" id="PR00344">
    <property type="entry name" value="BCTRLSENSOR"/>
</dbReference>
<feature type="domain" description="HPt" evidence="11">
    <location>
        <begin position="11"/>
        <end position="115"/>
    </location>
</feature>
<dbReference type="RefSeq" id="WP_207689979.1">
    <property type="nucleotide sequence ID" value="NZ_CP061799.1"/>
</dbReference>
<dbReference type="Gene3D" id="3.30.565.10">
    <property type="entry name" value="Histidine kinase-like ATPase, C-terminal domain"/>
    <property type="match status" value="1"/>
</dbReference>
<gene>
    <name evidence="12" type="ORF">dnl_02880</name>
</gene>
<keyword evidence="3 8" id="KW-0597">Phosphoprotein</keyword>
<dbReference type="InterPro" id="IPR002545">
    <property type="entry name" value="CheW-lke_dom"/>
</dbReference>
<dbReference type="Pfam" id="PF02518">
    <property type="entry name" value="HATPase_c"/>
    <property type="match status" value="1"/>
</dbReference>
<dbReference type="SMART" id="SM00073">
    <property type="entry name" value="HPT"/>
    <property type="match status" value="1"/>
</dbReference>
<dbReference type="SUPFAM" id="SSF47384">
    <property type="entry name" value="Homodimeric domain of signal transducing histidine kinase"/>
    <property type="match status" value="1"/>
</dbReference>
<name>A0A975B3F7_9BACT</name>
<accession>A0A975B3F7</accession>
<feature type="domain" description="Histidine kinase" evidence="9">
    <location>
        <begin position="257"/>
        <end position="457"/>
    </location>
</feature>